<dbReference type="InterPro" id="IPR050373">
    <property type="entry name" value="Fibrinogen_C-term_domain"/>
</dbReference>
<dbReference type="CDD" id="cd00087">
    <property type="entry name" value="FReD"/>
    <property type="match status" value="1"/>
</dbReference>
<dbReference type="PANTHER" id="PTHR19143">
    <property type="entry name" value="FIBRINOGEN/TENASCIN/ANGIOPOEITIN"/>
    <property type="match status" value="1"/>
</dbReference>
<protein>
    <recommendedName>
        <fullName evidence="2">Fibrinogen C-terminal domain-containing protein</fullName>
    </recommendedName>
</protein>
<evidence type="ECO:0000259" key="2">
    <source>
        <dbReference type="PROSITE" id="PS51406"/>
    </source>
</evidence>
<keyword evidence="4" id="KW-1185">Reference proteome</keyword>
<dbReference type="SUPFAM" id="SSF56496">
    <property type="entry name" value="Fibrinogen C-terminal domain-like"/>
    <property type="match status" value="1"/>
</dbReference>
<reference evidence="3" key="1">
    <citation type="submission" date="2022-08" db="UniProtKB">
        <authorList>
            <consortium name="EnsemblMetazoa"/>
        </authorList>
    </citation>
    <scope>IDENTIFICATION</scope>
    <source>
        <strain evidence="3">05x7-T-G4-1.051#20</strain>
    </source>
</reference>
<keyword evidence="1" id="KW-0812">Transmembrane</keyword>
<dbReference type="SMART" id="SM00186">
    <property type="entry name" value="FBG"/>
    <property type="match status" value="1"/>
</dbReference>
<dbReference type="Gene3D" id="3.90.215.10">
    <property type="entry name" value="Gamma Fibrinogen, chain A, domain 1"/>
    <property type="match status" value="1"/>
</dbReference>
<dbReference type="GO" id="GO:0005615">
    <property type="term" value="C:extracellular space"/>
    <property type="evidence" value="ECO:0007669"/>
    <property type="project" value="TreeGrafter"/>
</dbReference>
<dbReference type="NCBIfam" id="NF040941">
    <property type="entry name" value="GGGWT_bact"/>
    <property type="match status" value="1"/>
</dbReference>
<dbReference type="Proteomes" id="UP000005408">
    <property type="component" value="Unassembled WGS sequence"/>
</dbReference>
<sequence length="508" mass="57061">CFNVTNMSEYERHPDYVDLSDSTYDRIPDQHFDGQDYVELKNSHNEYTTPSDVQDYNLKDSLQYEKPIQVVRPFSQLQPPKQPNNFVPELFKNGTQYLHEISVEHTHVHNEKQNTYQTLEVDNTVLSSNERHSNKSKRPCIVGVALLLTILIASGMAIFLVFHFKEQENKSTMSTTSFFTSTIMTTMASSVLSSVTTTSLAQSTPISQTIAPTTLSKTEAVNTSTTTTTVIPTTVITTTLNLTTTTVIQTANPVTTVPTTELSTTPSPVTKTVIQTTNPASTISSAGVYKDCQELKINGYRNDGVYTIYPYLSIQSPVIVYCDMTTDNGGWTVFQHRRDGSVEFYLLWDDYKKGFGDPNGEYWLGNDHLHQLTSLGTSDLYVRLEKFTGGWAFARYNNFTVADESYGYRMRLKARSYQGNAGDSIESHGTTNTNGYKFSTSDIDNDFAPASCAVARQGAWWHNVCTWANLNGRYRNGSCIVSENCNFWYSLTNSYSGVKTSFMMVRRV</sequence>
<evidence type="ECO:0000313" key="4">
    <source>
        <dbReference type="Proteomes" id="UP000005408"/>
    </source>
</evidence>
<evidence type="ECO:0000313" key="3">
    <source>
        <dbReference type="EnsemblMetazoa" id="G8830.3:cds"/>
    </source>
</evidence>
<name>A0A8W8NZB6_MAGGI</name>
<dbReference type="InterPro" id="IPR002181">
    <property type="entry name" value="Fibrinogen_a/b/g_C_dom"/>
</dbReference>
<accession>A0A8W8NZB6</accession>
<keyword evidence="1" id="KW-1133">Transmembrane helix</keyword>
<dbReference type="EnsemblMetazoa" id="G8830.3">
    <property type="protein sequence ID" value="G8830.3:cds"/>
    <property type="gene ID" value="G8830"/>
</dbReference>
<feature type="transmembrane region" description="Helical" evidence="1">
    <location>
        <begin position="140"/>
        <end position="164"/>
    </location>
</feature>
<proteinExistence type="predicted"/>
<evidence type="ECO:0000256" key="1">
    <source>
        <dbReference type="SAM" id="Phobius"/>
    </source>
</evidence>
<dbReference type="InterPro" id="IPR014716">
    <property type="entry name" value="Fibrinogen_a/b/g_C_1"/>
</dbReference>
<feature type="domain" description="Fibrinogen C-terminal" evidence="2">
    <location>
        <begin position="283"/>
        <end position="508"/>
    </location>
</feature>
<dbReference type="Pfam" id="PF00147">
    <property type="entry name" value="Fibrinogen_C"/>
    <property type="match status" value="1"/>
</dbReference>
<dbReference type="PROSITE" id="PS51406">
    <property type="entry name" value="FIBRINOGEN_C_2"/>
    <property type="match status" value="1"/>
</dbReference>
<organism evidence="3 4">
    <name type="scientific">Magallana gigas</name>
    <name type="common">Pacific oyster</name>
    <name type="synonym">Crassostrea gigas</name>
    <dbReference type="NCBI Taxonomy" id="29159"/>
    <lineage>
        <taxon>Eukaryota</taxon>
        <taxon>Metazoa</taxon>
        <taxon>Spiralia</taxon>
        <taxon>Lophotrochozoa</taxon>
        <taxon>Mollusca</taxon>
        <taxon>Bivalvia</taxon>
        <taxon>Autobranchia</taxon>
        <taxon>Pteriomorphia</taxon>
        <taxon>Ostreida</taxon>
        <taxon>Ostreoidea</taxon>
        <taxon>Ostreidae</taxon>
        <taxon>Magallana</taxon>
    </lineage>
</organism>
<dbReference type="AlphaFoldDB" id="A0A8W8NZB6"/>
<dbReference type="InterPro" id="IPR036056">
    <property type="entry name" value="Fibrinogen-like_C"/>
</dbReference>
<keyword evidence="1" id="KW-0472">Membrane</keyword>